<organism evidence="1 2">
    <name type="scientific">Aquimarina aggregata</name>
    <dbReference type="NCBI Taxonomy" id="1642818"/>
    <lineage>
        <taxon>Bacteria</taxon>
        <taxon>Pseudomonadati</taxon>
        <taxon>Bacteroidota</taxon>
        <taxon>Flavobacteriia</taxon>
        <taxon>Flavobacteriales</taxon>
        <taxon>Flavobacteriaceae</taxon>
        <taxon>Aquimarina</taxon>
    </lineage>
</organism>
<dbReference type="Proteomes" id="UP000076715">
    <property type="component" value="Unassembled WGS sequence"/>
</dbReference>
<evidence type="ECO:0000313" key="2">
    <source>
        <dbReference type="Proteomes" id="UP000076715"/>
    </source>
</evidence>
<name>A0A162CU69_9FLAO</name>
<evidence type="ECO:0000313" key="1">
    <source>
        <dbReference type="EMBL" id="KZS42254.1"/>
    </source>
</evidence>
<dbReference type="EMBL" id="LQRT01000002">
    <property type="protein sequence ID" value="KZS42254.1"/>
    <property type="molecule type" value="Genomic_DNA"/>
</dbReference>
<reference evidence="1 2" key="1">
    <citation type="submission" date="2016-01" db="EMBL/GenBank/DDBJ databases">
        <title>The draft genome sequence of Aquimarina sp. RZW4-3-2.</title>
        <authorList>
            <person name="Wang Y."/>
        </authorList>
    </citation>
    <scope>NUCLEOTIDE SEQUENCE [LARGE SCALE GENOMIC DNA]</scope>
    <source>
        <strain evidence="1 2">RZW4-3-2</strain>
    </source>
</reference>
<sequence length="62" mass="6960">MKRLLLPTVLIAFAVVCLSIVHVDNVNKLDAQSKELRKKQQTELNVQNSIDVNTTSDLPKTK</sequence>
<protein>
    <submittedName>
        <fullName evidence="1">Uncharacterized protein</fullName>
    </submittedName>
</protein>
<proteinExistence type="predicted"/>
<dbReference type="OrthoDB" id="1163968at2"/>
<accession>A0A162CU69</accession>
<keyword evidence="2" id="KW-1185">Reference proteome</keyword>
<dbReference type="AlphaFoldDB" id="A0A162CU69"/>
<dbReference type="RefSeq" id="WP_066309666.1">
    <property type="nucleotide sequence ID" value="NZ_LQRT01000002.1"/>
</dbReference>
<comment type="caution">
    <text evidence="1">The sequence shown here is derived from an EMBL/GenBank/DDBJ whole genome shotgun (WGS) entry which is preliminary data.</text>
</comment>
<gene>
    <name evidence="1" type="ORF">AWE51_02095</name>
</gene>